<feature type="transmembrane region" description="Helical" evidence="7">
    <location>
        <begin position="294"/>
        <end position="315"/>
    </location>
</feature>
<feature type="transmembrane region" description="Helical" evidence="7">
    <location>
        <begin position="260"/>
        <end position="282"/>
    </location>
</feature>
<evidence type="ECO:0000256" key="2">
    <source>
        <dbReference type="ARBA" id="ARBA00009773"/>
    </source>
</evidence>
<keyword evidence="4 7" id="KW-1133">Transmembrane helix</keyword>
<feature type="transmembrane region" description="Helical" evidence="7">
    <location>
        <begin position="66"/>
        <end position="86"/>
    </location>
</feature>
<gene>
    <name evidence="8" type="ORF">OCL97_06605</name>
</gene>
<organism evidence="8 9">
    <name type="scientific">Phenylobacterium ferrooxidans</name>
    <dbReference type="NCBI Taxonomy" id="2982689"/>
    <lineage>
        <taxon>Bacteria</taxon>
        <taxon>Pseudomonadati</taxon>
        <taxon>Pseudomonadota</taxon>
        <taxon>Alphaproteobacteria</taxon>
        <taxon>Caulobacterales</taxon>
        <taxon>Caulobacteraceae</taxon>
        <taxon>Phenylobacterium</taxon>
    </lineage>
</organism>
<name>A0ABW6CKT9_9CAUL</name>
<keyword evidence="5 7" id="KW-0472">Membrane</keyword>
<reference evidence="8 9" key="1">
    <citation type="submission" date="2022-09" db="EMBL/GenBank/DDBJ databases">
        <title>New species of Phenylobacterium.</title>
        <authorList>
            <person name="Mieszkin S."/>
        </authorList>
    </citation>
    <scope>NUCLEOTIDE SEQUENCE [LARGE SCALE GENOMIC DNA]</scope>
    <source>
        <strain evidence="8 9">HK31-G</strain>
    </source>
</reference>
<feature type="compositionally biased region" description="Basic residues" evidence="6">
    <location>
        <begin position="364"/>
        <end position="373"/>
    </location>
</feature>
<feature type="transmembrane region" description="Helical" evidence="7">
    <location>
        <begin position="138"/>
        <end position="161"/>
    </location>
</feature>
<accession>A0ABW6CKT9</accession>
<evidence type="ECO:0000256" key="3">
    <source>
        <dbReference type="ARBA" id="ARBA00022692"/>
    </source>
</evidence>
<comment type="similarity">
    <text evidence="2">Belongs to the autoinducer-2 exporter (AI-2E) (TC 2.A.86) family.</text>
</comment>
<comment type="caution">
    <text evidence="8">The sequence shown here is derived from an EMBL/GenBank/DDBJ whole genome shotgun (WGS) entry which is preliminary data.</text>
</comment>
<evidence type="ECO:0000256" key="4">
    <source>
        <dbReference type="ARBA" id="ARBA00022989"/>
    </source>
</evidence>
<feature type="transmembrane region" description="Helical" evidence="7">
    <location>
        <begin position="12"/>
        <end position="31"/>
    </location>
</feature>
<keyword evidence="3 7" id="KW-0812">Transmembrane</keyword>
<evidence type="ECO:0000313" key="8">
    <source>
        <dbReference type="EMBL" id="MFD3263640.1"/>
    </source>
</evidence>
<feature type="transmembrane region" description="Helical" evidence="7">
    <location>
        <begin position="197"/>
        <end position="219"/>
    </location>
</feature>
<evidence type="ECO:0000256" key="1">
    <source>
        <dbReference type="ARBA" id="ARBA00004141"/>
    </source>
</evidence>
<comment type="subcellular location">
    <subcellularLocation>
        <location evidence="1">Membrane</location>
        <topology evidence="1">Multi-pass membrane protein</topology>
    </subcellularLocation>
</comment>
<dbReference type="Proteomes" id="UP001598130">
    <property type="component" value="Unassembled WGS sequence"/>
</dbReference>
<keyword evidence="9" id="KW-1185">Reference proteome</keyword>
<protein>
    <submittedName>
        <fullName evidence="8">AI-2E family transporter</fullName>
    </submittedName>
</protein>
<dbReference type="PANTHER" id="PTHR21716:SF64">
    <property type="entry name" value="AI-2 TRANSPORT PROTEIN TQSA"/>
    <property type="match status" value="1"/>
</dbReference>
<evidence type="ECO:0000256" key="5">
    <source>
        <dbReference type="ARBA" id="ARBA00023136"/>
    </source>
</evidence>
<dbReference type="RefSeq" id="WP_377368727.1">
    <property type="nucleotide sequence ID" value="NZ_JAOTJD010000009.1"/>
</dbReference>
<proteinExistence type="inferred from homology"/>
<dbReference type="Pfam" id="PF01594">
    <property type="entry name" value="AI-2E_transport"/>
    <property type="match status" value="1"/>
</dbReference>
<sequence length="373" mass="40433">MPAAEPTTNVSRTCLVILAVIASGATIYWLADILTPPAMAMFLAIVIDGFARVLKRRLPWMPTRAAMPLAVTVSILLFGTALFVIADNGASFATQLVTYVPKLNTLIAQVATVAGIDVAPTIDQLFRRLDPSKYLGDVARGVQGFASNALFILIYLGFIIASRHAFERKMVGMSDNRARRHEALEAFQRIRDGVEQYLWVQTVTGLMIAGGSWLVMAVIGLDNAVFWAFLIFIASYIPIIGGAVGILAPPLFALIQFEPYWPAIVLLGVLQLIQFVVGNVVLPRMQGDSLNIDPVVVLLSLAFWGAIWGVAGMFLSTPLTVMAMVILAQFDGTRWVAVLLSADGEPGKLRDRKQGLAPDETPKPKRGRGVTQA</sequence>
<evidence type="ECO:0000256" key="6">
    <source>
        <dbReference type="SAM" id="MobiDB-lite"/>
    </source>
</evidence>
<evidence type="ECO:0000313" key="9">
    <source>
        <dbReference type="Proteomes" id="UP001598130"/>
    </source>
</evidence>
<feature type="transmembrane region" description="Helical" evidence="7">
    <location>
        <begin position="226"/>
        <end position="248"/>
    </location>
</feature>
<feature type="region of interest" description="Disordered" evidence="6">
    <location>
        <begin position="346"/>
        <end position="373"/>
    </location>
</feature>
<dbReference type="PANTHER" id="PTHR21716">
    <property type="entry name" value="TRANSMEMBRANE PROTEIN"/>
    <property type="match status" value="1"/>
</dbReference>
<dbReference type="EMBL" id="JAOTJD010000009">
    <property type="protein sequence ID" value="MFD3263640.1"/>
    <property type="molecule type" value="Genomic_DNA"/>
</dbReference>
<evidence type="ECO:0000256" key="7">
    <source>
        <dbReference type="SAM" id="Phobius"/>
    </source>
</evidence>
<dbReference type="InterPro" id="IPR002549">
    <property type="entry name" value="AI-2E-like"/>
</dbReference>